<accession>A0A3D8S6J2</accession>
<keyword evidence="1" id="KW-0472">Membrane</keyword>
<dbReference type="GO" id="GO:0005886">
    <property type="term" value="C:plasma membrane"/>
    <property type="evidence" value="ECO:0007669"/>
    <property type="project" value="InterPro"/>
</dbReference>
<organism evidence="2 3">
    <name type="scientific">Coleophoma cylindrospora</name>
    <dbReference type="NCBI Taxonomy" id="1849047"/>
    <lineage>
        <taxon>Eukaryota</taxon>
        <taxon>Fungi</taxon>
        <taxon>Dikarya</taxon>
        <taxon>Ascomycota</taxon>
        <taxon>Pezizomycotina</taxon>
        <taxon>Leotiomycetes</taxon>
        <taxon>Helotiales</taxon>
        <taxon>Dermateaceae</taxon>
        <taxon>Coleophoma</taxon>
    </lineage>
</organism>
<reference evidence="2 3" key="1">
    <citation type="journal article" date="2018" name="IMA Fungus">
        <title>IMA Genome-F 9: Draft genome sequence of Annulohypoxylon stygium, Aspergillus mulundensis, Berkeleyomyces basicola (syn. Thielaviopsis basicola), Ceratocystis smalleyi, two Cercospora beticola strains, Coleophoma cylindrospora, Fusarium fracticaudum, Phialophora cf. hyalina, and Morchella septimelata.</title>
        <authorList>
            <person name="Wingfield B.D."/>
            <person name="Bills G.F."/>
            <person name="Dong Y."/>
            <person name="Huang W."/>
            <person name="Nel W.J."/>
            <person name="Swalarsk-Parry B.S."/>
            <person name="Vaghefi N."/>
            <person name="Wilken P.M."/>
            <person name="An Z."/>
            <person name="de Beer Z.W."/>
            <person name="De Vos L."/>
            <person name="Chen L."/>
            <person name="Duong T.A."/>
            <person name="Gao Y."/>
            <person name="Hammerbacher A."/>
            <person name="Kikkert J.R."/>
            <person name="Li Y."/>
            <person name="Li H."/>
            <person name="Li K."/>
            <person name="Li Q."/>
            <person name="Liu X."/>
            <person name="Ma X."/>
            <person name="Naidoo K."/>
            <person name="Pethybridge S.J."/>
            <person name="Sun J."/>
            <person name="Steenkamp E.T."/>
            <person name="van der Nest M.A."/>
            <person name="van Wyk S."/>
            <person name="Wingfield M.J."/>
            <person name="Xiong C."/>
            <person name="Yue Q."/>
            <person name="Zhang X."/>
        </authorList>
    </citation>
    <scope>NUCLEOTIDE SEQUENCE [LARGE SCALE GENOMIC DNA]</scope>
    <source>
        <strain evidence="2 3">BP6252</strain>
    </source>
</reference>
<dbReference type="OrthoDB" id="2354757at2759"/>
<keyword evidence="1" id="KW-0812">Transmembrane</keyword>
<dbReference type="GO" id="GO:0035838">
    <property type="term" value="C:growing cell tip"/>
    <property type="evidence" value="ECO:0007669"/>
    <property type="project" value="TreeGrafter"/>
</dbReference>
<keyword evidence="1" id="KW-1133">Transmembrane helix</keyword>
<dbReference type="InterPro" id="IPR051380">
    <property type="entry name" value="pH-response_reg_palI/RIM9"/>
</dbReference>
<feature type="transmembrane region" description="Helical" evidence="1">
    <location>
        <begin position="302"/>
        <end position="324"/>
    </location>
</feature>
<feature type="transmembrane region" description="Helical" evidence="1">
    <location>
        <begin position="331"/>
        <end position="354"/>
    </location>
</feature>
<dbReference type="GO" id="GO:0032153">
    <property type="term" value="C:cell division site"/>
    <property type="evidence" value="ECO:0007669"/>
    <property type="project" value="TreeGrafter"/>
</dbReference>
<feature type="transmembrane region" description="Helical" evidence="1">
    <location>
        <begin position="200"/>
        <end position="222"/>
    </location>
</feature>
<name>A0A3D8S6J2_9HELO</name>
<dbReference type="Pfam" id="PF06687">
    <property type="entry name" value="SUR7"/>
    <property type="match status" value="1"/>
</dbReference>
<feature type="transmembrane region" description="Helical" evidence="1">
    <location>
        <begin position="374"/>
        <end position="395"/>
    </location>
</feature>
<dbReference type="InterPro" id="IPR009571">
    <property type="entry name" value="SUR7/Rim9-like_fungi"/>
</dbReference>
<gene>
    <name evidence="2" type="ORF">BP6252_03031</name>
</gene>
<sequence>MRSNQGTGRDAGDRPISDAAHDAELAGALWPLSAEPMWGKRGRHRGDVSELPQLQTLIQSLNPRRKAVRLSVLAHTTPFPFAGVRPNQICPQSLRLPHSRVPKSLGAANGCSSSLHRGKPLTRKTAFLAFYPHNTRDKELLSSNSTSLLLLFSHHPARHLITVSSPALSSTHLAITNTTTTTTNKSNTVAMAKTGIFHHVGTFLLFAASILLLITTISAPVISDIGILKVTLTNQSDLRNSSINFGTFGYCTLDVAPASSDQDYCSGKHIGYNPALIMAEADGTAFGTASGDSTKALTNVMVLHPVGCGLAFIAFLFALGAGVFGALLASLVSAIAFIVTVVVMAVDFTVFGIIKNKVNKDGTGSKAYYSVGMWTTVAAMICLFLATFIVLFTCCSARMHKRSTHSAKVVDAGYPGGYTTTKRHFWQRRTRTNY</sequence>
<evidence type="ECO:0000256" key="1">
    <source>
        <dbReference type="SAM" id="Phobius"/>
    </source>
</evidence>
<protein>
    <recommendedName>
        <fullName evidence="4">Pali-domain-containing protein</fullName>
    </recommendedName>
</protein>
<dbReference type="PANTHER" id="PTHR28013:SF7">
    <property type="entry name" value="PALI-DOMAIN-CONTAINING PROTEIN"/>
    <property type="match status" value="1"/>
</dbReference>
<evidence type="ECO:0000313" key="3">
    <source>
        <dbReference type="Proteomes" id="UP000256645"/>
    </source>
</evidence>
<comment type="caution">
    <text evidence="2">The sequence shown here is derived from an EMBL/GenBank/DDBJ whole genome shotgun (WGS) entry which is preliminary data.</text>
</comment>
<evidence type="ECO:0000313" key="2">
    <source>
        <dbReference type="EMBL" id="RDW81919.1"/>
    </source>
</evidence>
<dbReference type="Proteomes" id="UP000256645">
    <property type="component" value="Unassembled WGS sequence"/>
</dbReference>
<dbReference type="AlphaFoldDB" id="A0A3D8S6J2"/>
<proteinExistence type="predicted"/>
<keyword evidence="3" id="KW-1185">Reference proteome</keyword>
<evidence type="ECO:0008006" key="4">
    <source>
        <dbReference type="Google" id="ProtNLM"/>
    </source>
</evidence>
<dbReference type="STRING" id="1849047.A0A3D8S6J2"/>
<dbReference type="EMBL" id="PDLM01000003">
    <property type="protein sequence ID" value="RDW81919.1"/>
    <property type="molecule type" value="Genomic_DNA"/>
</dbReference>
<dbReference type="PANTHER" id="PTHR28013">
    <property type="entry name" value="PROTEIN DCV1-RELATED"/>
    <property type="match status" value="1"/>
</dbReference>